<dbReference type="EMBL" id="KZ301969">
    <property type="protein sequence ID" value="PFH54819.1"/>
    <property type="molecule type" value="Genomic_DNA"/>
</dbReference>
<evidence type="ECO:0000256" key="10">
    <source>
        <dbReference type="ARBA" id="ARBA00022989"/>
    </source>
</evidence>
<organism evidence="16 17">
    <name type="scientific">Amanita thiersii Skay4041</name>
    <dbReference type="NCBI Taxonomy" id="703135"/>
    <lineage>
        <taxon>Eukaryota</taxon>
        <taxon>Fungi</taxon>
        <taxon>Dikarya</taxon>
        <taxon>Basidiomycota</taxon>
        <taxon>Agaricomycotina</taxon>
        <taxon>Agaricomycetes</taxon>
        <taxon>Agaricomycetidae</taxon>
        <taxon>Agaricales</taxon>
        <taxon>Pluteineae</taxon>
        <taxon>Amanitaceae</taxon>
        <taxon>Amanita</taxon>
    </lineage>
</organism>
<reference evidence="16 17" key="1">
    <citation type="submission" date="2014-02" db="EMBL/GenBank/DDBJ databases">
        <title>Transposable element dynamics among asymbiotic and ectomycorrhizal Amanita fungi.</title>
        <authorList>
            <consortium name="DOE Joint Genome Institute"/>
            <person name="Hess J."/>
            <person name="Skrede I."/>
            <person name="Wolfe B."/>
            <person name="LaButti K."/>
            <person name="Ohm R.A."/>
            <person name="Grigoriev I.V."/>
            <person name="Pringle A."/>
        </authorList>
    </citation>
    <scope>NUCLEOTIDE SEQUENCE [LARGE SCALE GENOMIC DNA]</scope>
    <source>
        <strain evidence="16 17">SKay4041</strain>
    </source>
</reference>
<dbReference type="CDD" id="cd02520">
    <property type="entry name" value="Glucosylceramide_synthase"/>
    <property type="match status" value="1"/>
</dbReference>
<dbReference type="Proteomes" id="UP000242287">
    <property type="component" value="Unassembled WGS sequence"/>
</dbReference>
<keyword evidence="10 15" id="KW-1133">Transmembrane helix</keyword>
<dbReference type="EC" id="2.4.1.80" evidence="5"/>
<keyword evidence="9 15" id="KW-0812">Transmembrane</keyword>
<name>A0A2A9NW65_9AGAR</name>
<accession>A0A2A9NW65</accession>
<dbReference type="AlphaFoldDB" id="A0A2A9NW65"/>
<dbReference type="InterPro" id="IPR029044">
    <property type="entry name" value="Nucleotide-diphossugar_trans"/>
</dbReference>
<keyword evidence="8 16" id="KW-0808">Transferase</keyword>
<dbReference type="SUPFAM" id="SSF53448">
    <property type="entry name" value="Nucleotide-diphospho-sugar transferases"/>
    <property type="match status" value="1"/>
</dbReference>
<sequence>MSSSKSEGYFGLVPTILSVTALIWYTVLWSLSLLGCTAARKRYRLRPRSPLATSGNAPSVSILRPLKGLDNNLYENLESTFTQEYPNYEIFFCVADEDDQALPVVRELIAKYPNVNATVVIGEDVVGVNPKVNNLIRSYRQASHDILWVLDSNVLVDSGTLARSVDALTHPSGSSTRIALVHHVPFAFLNEPRLGSRIEEAFLNTNHAKMYIAINTVAVDSCVVGKSNIYRRSDLELVNGSLIPRVDGIERNDRALTSYGLAAFGRFLAEDNMIASALWHELGLRHELSCDVARNVVGNMSLPDYIWRRVRWIRVRKHMVLAATVLEPFTESVVAGFLASLGIRYLLGISQGIFLSLHFVLWLCLDLDVYCSLAGHPLPLGRRWLFITSWIARELLAFPIWALAIFGSEVEWRGEKYKVLRNGEVTRVSNEQNRLWGWIPRCMWSKSAEYYEPLETLG</sequence>
<evidence type="ECO:0000256" key="13">
    <source>
        <dbReference type="ARBA" id="ARBA00031543"/>
    </source>
</evidence>
<evidence type="ECO:0000256" key="12">
    <source>
        <dbReference type="ARBA" id="ARBA00031017"/>
    </source>
</evidence>
<evidence type="ECO:0000256" key="14">
    <source>
        <dbReference type="ARBA" id="ARBA00032575"/>
    </source>
</evidence>
<dbReference type="OrthoDB" id="1483400at2759"/>
<feature type="transmembrane region" description="Helical" evidence="15">
    <location>
        <begin position="345"/>
        <end position="365"/>
    </location>
</feature>
<dbReference type="GO" id="GO:0006679">
    <property type="term" value="P:glucosylceramide biosynthetic process"/>
    <property type="evidence" value="ECO:0007669"/>
    <property type="project" value="TreeGrafter"/>
</dbReference>
<evidence type="ECO:0000256" key="15">
    <source>
        <dbReference type="SAM" id="Phobius"/>
    </source>
</evidence>
<keyword evidence="17" id="KW-1185">Reference proteome</keyword>
<dbReference type="GO" id="GO:0008120">
    <property type="term" value="F:ceramide glucosyltransferase activity"/>
    <property type="evidence" value="ECO:0007669"/>
    <property type="project" value="UniProtKB-EC"/>
</dbReference>
<comment type="subcellular location">
    <subcellularLocation>
        <location evidence="1">Membrane</location>
        <topology evidence="1">Multi-pass membrane protein</topology>
    </subcellularLocation>
</comment>
<evidence type="ECO:0000256" key="5">
    <source>
        <dbReference type="ARBA" id="ARBA00012699"/>
    </source>
</evidence>
<dbReference type="PANTHER" id="PTHR12726">
    <property type="entry name" value="CERAMIDE GLUCOSYLTRANSFERASE"/>
    <property type="match status" value="1"/>
</dbReference>
<feature type="transmembrane region" description="Helical" evidence="15">
    <location>
        <begin position="385"/>
        <end position="406"/>
    </location>
</feature>
<dbReference type="Pfam" id="PF13506">
    <property type="entry name" value="Glyco_transf_21"/>
    <property type="match status" value="1"/>
</dbReference>
<evidence type="ECO:0000256" key="6">
    <source>
        <dbReference type="ARBA" id="ARBA00019988"/>
    </source>
</evidence>
<protein>
    <recommendedName>
        <fullName evidence="6">Ceramide glucosyltransferase</fullName>
        <ecNumber evidence="5">2.4.1.80</ecNumber>
    </recommendedName>
    <alternativeName>
        <fullName evidence="13">Glucosylceramide synthase</fullName>
    </alternativeName>
    <alternativeName>
        <fullName evidence="14">UDP-glucose ceramide glucosyltransferase</fullName>
    </alternativeName>
    <alternativeName>
        <fullName evidence="12">UDP-glucose:N-acylsphingosine D-glucosyltransferase</fullName>
    </alternativeName>
</protein>
<evidence type="ECO:0000313" key="16">
    <source>
        <dbReference type="EMBL" id="PFH54819.1"/>
    </source>
</evidence>
<evidence type="ECO:0000256" key="3">
    <source>
        <dbReference type="ARBA" id="ARBA00004991"/>
    </source>
</evidence>
<comment type="similarity">
    <text evidence="4">Belongs to the glycosyltransferase 2 family.</text>
</comment>
<keyword evidence="7" id="KW-0328">Glycosyltransferase</keyword>
<evidence type="ECO:0000256" key="1">
    <source>
        <dbReference type="ARBA" id="ARBA00004141"/>
    </source>
</evidence>
<evidence type="ECO:0000256" key="7">
    <source>
        <dbReference type="ARBA" id="ARBA00022676"/>
    </source>
</evidence>
<evidence type="ECO:0000256" key="8">
    <source>
        <dbReference type="ARBA" id="ARBA00022679"/>
    </source>
</evidence>
<evidence type="ECO:0000256" key="11">
    <source>
        <dbReference type="ARBA" id="ARBA00023136"/>
    </source>
</evidence>
<evidence type="ECO:0000313" key="17">
    <source>
        <dbReference type="Proteomes" id="UP000242287"/>
    </source>
</evidence>
<dbReference type="GO" id="GO:0016020">
    <property type="term" value="C:membrane"/>
    <property type="evidence" value="ECO:0007669"/>
    <property type="project" value="UniProtKB-SubCell"/>
</dbReference>
<dbReference type="PANTHER" id="PTHR12726:SF0">
    <property type="entry name" value="CERAMIDE GLUCOSYLTRANSFERASE"/>
    <property type="match status" value="1"/>
</dbReference>
<comment type="pathway">
    <text evidence="2">Lipid metabolism; sphingolipid metabolism.</text>
</comment>
<evidence type="ECO:0000256" key="2">
    <source>
        <dbReference type="ARBA" id="ARBA00004760"/>
    </source>
</evidence>
<proteinExistence type="inferred from homology"/>
<dbReference type="InterPro" id="IPR025993">
    <property type="entry name" value="Ceramide_glucosylTrfase"/>
</dbReference>
<dbReference type="STRING" id="703135.A0A2A9NW65"/>
<keyword evidence="11 15" id="KW-0472">Membrane</keyword>
<evidence type="ECO:0000256" key="9">
    <source>
        <dbReference type="ARBA" id="ARBA00022692"/>
    </source>
</evidence>
<gene>
    <name evidence="16" type="ORF">AMATHDRAFT_134603</name>
</gene>
<dbReference type="UniPathway" id="UPA00222"/>
<evidence type="ECO:0000256" key="4">
    <source>
        <dbReference type="ARBA" id="ARBA00006739"/>
    </source>
</evidence>
<dbReference type="Gene3D" id="3.90.550.10">
    <property type="entry name" value="Spore Coat Polysaccharide Biosynthesis Protein SpsA, Chain A"/>
    <property type="match status" value="1"/>
</dbReference>
<comment type="pathway">
    <text evidence="3">Sphingolipid metabolism.</text>
</comment>
<feature type="transmembrane region" description="Helical" evidence="15">
    <location>
        <begin position="12"/>
        <end position="39"/>
    </location>
</feature>